<dbReference type="SUPFAM" id="SSF46548">
    <property type="entry name" value="alpha-helical ferredoxin"/>
    <property type="match status" value="1"/>
</dbReference>
<dbReference type="Gene3D" id="6.10.250.1450">
    <property type="match status" value="1"/>
</dbReference>
<dbReference type="InterPro" id="IPR037207">
    <property type="entry name" value="Nuop51_4Fe4S-bd_sf"/>
</dbReference>
<dbReference type="SUPFAM" id="SSF51971">
    <property type="entry name" value="Nucleotide-binding domain"/>
    <property type="match status" value="1"/>
</dbReference>
<dbReference type="GO" id="GO:0051539">
    <property type="term" value="F:4 iron, 4 sulfur cluster binding"/>
    <property type="evidence" value="ECO:0007669"/>
    <property type="project" value="UniProtKB-KW"/>
</dbReference>
<gene>
    <name evidence="8" type="primary">nuoF</name>
    <name evidence="8" type="ORF">ENF32_00090</name>
</gene>
<dbReference type="InterPro" id="IPR019575">
    <property type="entry name" value="Nuop51_4Fe4S-bd"/>
</dbReference>
<dbReference type="GO" id="GO:0016491">
    <property type="term" value="F:oxidoreductase activity"/>
    <property type="evidence" value="ECO:0007669"/>
    <property type="project" value="InterPro"/>
</dbReference>
<dbReference type="GO" id="GO:0008137">
    <property type="term" value="F:NADH dehydrogenase (ubiquinone) activity"/>
    <property type="evidence" value="ECO:0007669"/>
    <property type="project" value="InterPro"/>
</dbReference>
<dbReference type="InterPro" id="IPR036188">
    <property type="entry name" value="FAD/NAD-bd_sf"/>
</dbReference>
<dbReference type="SMART" id="SM00928">
    <property type="entry name" value="NADH_4Fe-4S"/>
    <property type="match status" value="1"/>
</dbReference>
<dbReference type="Pfam" id="PF14691">
    <property type="entry name" value="Fer4_20"/>
    <property type="match status" value="1"/>
</dbReference>
<dbReference type="PANTHER" id="PTHR43578">
    <property type="entry name" value="NADH-QUINONE OXIDOREDUCTASE SUBUNIT F"/>
    <property type="match status" value="1"/>
</dbReference>
<accession>A0A7C0Y899</accession>
<keyword evidence="2" id="KW-0004">4Fe-4S</keyword>
<evidence type="ECO:0000259" key="7">
    <source>
        <dbReference type="SMART" id="SM00928"/>
    </source>
</evidence>
<evidence type="ECO:0000256" key="1">
    <source>
        <dbReference type="ARBA" id="ARBA00007523"/>
    </source>
</evidence>
<dbReference type="PROSITE" id="PS51257">
    <property type="entry name" value="PROKAR_LIPOPROTEIN"/>
    <property type="match status" value="1"/>
</dbReference>
<organism evidence="8">
    <name type="scientific">Thermosulfidibacter takaii</name>
    <dbReference type="NCBI Taxonomy" id="412593"/>
    <lineage>
        <taxon>Bacteria</taxon>
        <taxon>Pseudomonadati</taxon>
        <taxon>Thermosulfidibacterota</taxon>
        <taxon>Thermosulfidibacteria</taxon>
        <taxon>Thermosulfidibacterales</taxon>
        <taxon>Thermosulfidibacteraceae</taxon>
    </lineage>
</organism>
<sequence>MIYRAHVLICAGTGCVASGAYKVMDVFIEEIRRQGLDAEVKVVKRGCGGTCDLGPVVVIYPDMILYARVQPEDVPLIVEEHLLKGRPVERLVLHEVTGQVVRSMMEYSFFAKQHKIVLENAGKIDPESIDEYIAEEGYEALAKALMEMTPDQVIEEVKKSGLRGRGGAGFPTGLKWEFTKKAPGDEKYIVCNCDEGDPGAFMDRSIMEGDPHRVLEGMAIAAYAIGNVKKGYIYIRAEYPIAIERLEIAMRQAREYGLLGDDILGTGFNFDVEIRIGAGAFVCGEETALLKSIEGGRGEPRPRPPFPAQRGVWGKPTNINNVETYANIAPIIRKGGDWYASMGTEKSKGTKIFSLTGKVNNIGLVEVPMGLTVGEMVFDVGGGIPGGKKFKAVQSGGPSGGCIPAQHLNTPIEYESLKELGAIMGSGGMIVLDEDTCMVNIAKFFLEFTVEESCGQCVPCRVGLRQMLNILERITNGEGKMEDLDTLQTLGELIIKTSLCGLGQTAPNPVLSTLKYFRDEYIAHIVDKRCPAGVCAALFYAPCQNACPAGVDPARYVTLVGEGKVPEAYYVHMENNPFPASCARVCPAFCEKKCNREKFDEAIAIREIKRIFGDWALKEAPPWEPPKEPKKERVAIIGAGPAGLSCAFYLTRLGYKPVVFEALPVAGGMMRVGIPDYRLPPDVLDREIERILEAGVELKLNHKVDNLQSLFDEGYEAVFVGVGAHSSYKLNVPGEDLPGVYHGIDFLRDVNLGKKVEIGKRVVVVGGGNTAIDAARTALRLGAEDVRIIYRRTRADMPAFPEEIEEALEEGVIINFLVTPVKVLGDTEVAGVECIRMETKGFDKGGRRRP</sequence>
<dbReference type="Pfam" id="PF07992">
    <property type="entry name" value="Pyr_redox_2"/>
    <property type="match status" value="1"/>
</dbReference>
<dbReference type="InterPro" id="IPR037225">
    <property type="entry name" value="Nuo51_FMN-bd_sf"/>
</dbReference>
<dbReference type="InterPro" id="IPR036249">
    <property type="entry name" value="Thioredoxin-like_sf"/>
</dbReference>
<dbReference type="Gene3D" id="3.50.50.60">
    <property type="entry name" value="FAD/NAD(P)-binding domain"/>
    <property type="match status" value="2"/>
</dbReference>
<reference evidence="8" key="1">
    <citation type="journal article" date="2020" name="mSystems">
        <title>Genome- and Community-Level Interaction Insights into Carbon Utilization and Element Cycling Functions of Hydrothermarchaeota in Hydrothermal Sediment.</title>
        <authorList>
            <person name="Zhou Z."/>
            <person name="Liu Y."/>
            <person name="Xu W."/>
            <person name="Pan J."/>
            <person name="Luo Z.H."/>
            <person name="Li M."/>
        </authorList>
    </citation>
    <scope>NUCLEOTIDE SEQUENCE [LARGE SCALE GENOMIC DNA]</scope>
    <source>
        <strain evidence="8">HyVt-115</strain>
    </source>
</reference>
<dbReference type="Proteomes" id="UP000885690">
    <property type="component" value="Unassembled WGS sequence"/>
</dbReference>
<keyword evidence="5" id="KW-0411">Iron-sulfur</keyword>
<dbReference type="SUPFAM" id="SSF142984">
    <property type="entry name" value="Nqo1 middle domain-like"/>
    <property type="match status" value="1"/>
</dbReference>
<dbReference type="InterPro" id="IPR011538">
    <property type="entry name" value="Nuo51_FMN-bd"/>
</dbReference>
<dbReference type="NCBIfam" id="NF010120">
    <property type="entry name" value="PRK13596.1"/>
    <property type="match status" value="1"/>
</dbReference>
<dbReference type="Gene3D" id="3.40.30.10">
    <property type="entry name" value="Glutaredoxin"/>
    <property type="match status" value="1"/>
</dbReference>
<evidence type="ECO:0000256" key="3">
    <source>
        <dbReference type="ARBA" id="ARBA00022723"/>
    </source>
</evidence>
<dbReference type="Pfam" id="PF10589">
    <property type="entry name" value="NADH_4Fe-4S"/>
    <property type="match status" value="1"/>
</dbReference>
<dbReference type="GO" id="GO:0046872">
    <property type="term" value="F:metal ion binding"/>
    <property type="evidence" value="ECO:0007669"/>
    <property type="project" value="UniProtKB-KW"/>
</dbReference>
<name>A0A7C0Y899_9BACT</name>
<feature type="domain" description="NADH-ubiquinone oxidoreductase 51kDa subunit iron-sulphur binding" evidence="7">
    <location>
        <begin position="439"/>
        <end position="484"/>
    </location>
</feature>
<comment type="caution">
    <text evidence="8">The sequence shown here is derived from an EMBL/GenBank/DDBJ whole genome shotgun (WGS) entry which is preliminary data.</text>
</comment>
<dbReference type="SUPFAM" id="SSF52833">
    <property type="entry name" value="Thioredoxin-like"/>
    <property type="match status" value="1"/>
</dbReference>
<dbReference type="PRINTS" id="PR00419">
    <property type="entry name" value="ADXRDTASE"/>
</dbReference>
<evidence type="ECO:0000313" key="8">
    <source>
        <dbReference type="EMBL" id="HDD52457.1"/>
    </source>
</evidence>
<dbReference type="Gene3D" id="1.20.1440.230">
    <property type="entry name" value="NADH-ubiquinone oxidoreductase 51kDa subunit, iron-sulphur binding domain"/>
    <property type="match status" value="1"/>
</dbReference>
<dbReference type="Pfam" id="PF01257">
    <property type="entry name" value="2Fe-2S_thioredx"/>
    <property type="match status" value="1"/>
</dbReference>
<dbReference type="PROSITE" id="PS00645">
    <property type="entry name" value="COMPLEX1_51K_2"/>
    <property type="match status" value="1"/>
</dbReference>
<evidence type="ECO:0000256" key="6">
    <source>
        <dbReference type="SAM" id="MobiDB-lite"/>
    </source>
</evidence>
<proteinExistence type="inferred from homology"/>
<dbReference type="Gene3D" id="3.10.20.600">
    <property type="match status" value="1"/>
</dbReference>
<evidence type="ECO:0000256" key="4">
    <source>
        <dbReference type="ARBA" id="ARBA00023004"/>
    </source>
</evidence>
<feature type="non-terminal residue" evidence="8">
    <location>
        <position position="850"/>
    </location>
</feature>
<dbReference type="EMBL" id="DQWS01000004">
    <property type="protein sequence ID" value="HDD52457.1"/>
    <property type="molecule type" value="Genomic_DNA"/>
</dbReference>
<dbReference type="PANTHER" id="PTHR43578:SF3">
    <property type="entry name" value="NADH-QUINONE OXIDOREDUCTASE SUBUNIT F"/>
    <property type="match status" value="1"/>
</dbReference>
<dbReference type="FunFam" id="3.40.50.11540:FF:000001">
    <property type="entry name" value="NADH dehydrogenase [ubiquinone] flavoprotein 1, mitochondrial"/>
    <property type="match status" value="1"/>
</dbReference>
<evidence type="ECO:0000256" key="5">
    <source>
        <dbReference type="ARBA" id="ARBA00023014"/>
    </source>
</evidence>
<keyword evidence="4" id="KW-0408">Iron</keyword>
<keyword evidence="3" id="KW-0479">Metal-binding</keyword>
<dbReference type="InterPro" id="IPR001949">
    <property type="entry name" value="NADH-UbQ_OxRdtase_51kDa_CS"/>
</dbReference>
<evidence type="ECO:0000256" key="2">
    <source>
        <dbReference type="ARBA" id="ARBA00022485"/>
    </source>
</evidence>
<dbReference type="GO" id="GO:0010181">
    <property type="term" value="F:FMN binding"/>
    <property type="evidence" value="ECO:0007669"/>
    <property type="project" value="InterPro"/>
</dbReference>
<dbReference type="AlphaFoldDB" id="A0A7C0Y899"/>
<dbReference type="Gene3D" id="3.40.50.11540">
    <property type="entry name" value="NADH-ubiquinone oxidoreductase 51kDa subunit"/>
    <property type="match status" value="1"/>
</dbReference>
<dbReference type="Pfam" id="PF01512">
    <property type="entry name" value="Complex1_51K"/>
    <property type="match status" value="1"/>
</dbReference>
<dbReference type="InterPro" id="IPR023753">
    <property type="entry name" value="FAD/NAD-binding_dom"/>
</dbReference>
<dbReference type="InterPro" id="IPR028261">
    <property type="entry name" value="DPD_II"/>
</dbReference>
<feature type="region of interest" description="Disordered" evidence="6">
    <location>
        <begin position="294"/>
        <end position="313"/>
    </location>
</feature>
<comment type="similarity">
    <text evidence="1">Belongs to the complex I 51 kDa subunit family.</text>
</comment>
<dbReference type="FunFam" id="1.20.1440.230:FF:000001">
    <property type="entry name" value="Mitochondrial NADH dehydrogenase flavoprotein 1"/>
    <property type="match status" value="1"/>
</dbReference>
<dbReference type="SUPFAM" id="SSF140490">
    <property type="entry name" value="Nqo1C-terminal domain-like"/>
    <property type="match status" value="1"/>
</dbReference>
<dbReference type="CDD" id="cd02980">
    <property type="entry name" value="TRX_Fd_family"/>
    <property type="match status" value="1"/>
</dbReference>
<protein>
    <submittedName>
        <fullName evidence="8">NADH-quinone oxidoreductase subunit NuoF</fullName>
    </submittedName>
</protein>
<dbReference type="SUPFAM" id="SSF142019">
    <property type="entry name" value="Nqo1 FMN-binding domain-like"/>
    <property type="match status" value="1"/>
</dbReference>